<evidence type="ECO:0000256" key="3">
    <source>
        <dbReference type="ARBA" id="ARBA00022989"/>
    </source>
</evidence>
<feature type="compositionally biased region" description="Polar residues" evidence="5">
    <location>
        <begin position="217"/>
        <end position="229"/>
    </location>
</feature>
<evidence type="ECO:0000256" key="2">
    <source>
        <dbReference type="ARBA" id="ARBA00022692"/>
    </source>
</evidence>
<keyword evidence="3 6" id="KW-1133">Transmembrane helix</keyword>
<dbReference type="Pfam" id="PF05154">
    <property type="entry name" value="TM2"/>
    <property type="match status" value="1"/>
</dbReference>
<evidence type="ECO:0000256" key="6">
    <source>
        <dbReference type="SAM" id="Phobius"/>
    </source>
</evidence>
<name>A0A5B9DDV9_9ARCH</name>
<feature type="compositionally biased region" description="Low complexity" evidence="5">
    <location>
        <begin position="230"/>
        <end position="246"/>
    </location>
</feature>
<proteinExistence type="predicted"/>
<feature type="region of interest" description="Disordered" evidence="5">
    <location>
        <begin position="217"/>
        <end position="251"/>
    </location>
</feature>
<keyword evidence="9" id="KW-1185">Reference proteome</keyword>
<dbReference type="AlphaFoldDB" id="A0A5B9DDV9"/>
<feature type="transmembrane region" description="Helical" evidence="6">
    <location>
        <begin position="20"/>
        <end position="40"/>
    </location>
</feature>
<keyword evidence="2 6" id="KW-0812">Transmembrane</keyword>
<feature type="domain" description="TM2" evidence="7">
    <location>
        <begin position="254"/>
        <end position="301"/>
    </location>
</feature>
<dbReference type="KEGG" id="psyt:DSAG12_03027"/>
<comment type="subcellular location">
    <subcellularLocation>
        <location evidence="1">Membrane</location>
        <topology evidence="1">Multi-pass membrane protein</topology>
    </subcellularLocation>
</comment>
<feature type="transmembrane region" description="Helical" evidence="6">
    <location>
        <begin position="79"/>
        <end position="97"/>
    </location>
</feature>
<dbReference type="GO" id="GO:0016020">
    <property type="term" value="C:membrane"/>
    <property type="evidence" value="ECO:0007669"/>
    <property type="project" value="UniProtKB-SubCell"/>
</dbReference>
<evidence type="ECO:0000313" key="9">
    <source>
        <dbReference type="Proteomes" id="UP000321408"/>
    </source>
</evidence>
<sequence length="321" mass="36590">MSTKKNISPSSIIIPKKSIIVFFFINIVFIILFKFIYVLSPTPPPSYSLYIILITYLIILNLVLTTKGVSKIIINQIKIILRIFFPAVFIWDIIKIIDYCSGINFWAGIIAFGVLPFLPTFIIYFYWYKTYHSLFKLNNEEIKTMAFGKKSCFDKKLMELIQTEKVIQINNLAISCNIAPLKAKKIILKKIHDGYIIGRFDEIKWELLIGKDAVQNPPESHQQQDISSQNTIIPPNYSPTTPSTNPLQSSDPQQNVSGLLALLFGDLGVHKFYMGDTTLGIVYFCLSWTFIPGLLGLIEGIMILTESQAAFNTRLMKIRNK</sequence>
<evidence type="ECO:0000259" key="7">
    <source>
        <dbReference type="Pfam" id="PF05154"/>
    </source>
</evidence>
<feature type="transmembrane region" description="Helical" evidence="6">
    <location>
        <begin position="103"/>
        <end position="127"/>
    </location>
</feature>
<evidence type="ECO:0000256" key="5">
    <source>
        <dbReference type="SAM" id="MobiDB-lite"/>
    </source>
</evidence>
<accession>A0A5B9DDV9</accession>
<dbReference type="GeneID" id="71760090"/>
<dbReference type="RefSeq" id="WP_244626274.1">
    <property type="nucleotide sequence ID" value="NZ_CP042905.2"/>
</dbReference>
<gene>
    <name evidence="8" type="ORF">DSAG12_03027</name>
</gene>
<dbReference type="EMBL" id="CP042905">
    <property type="protein sequence ID" value="QEE17195.1"/>
    <property type="molecule type" value="Genomic_DNA"/>
</dbReference>
<dbReference type="InterPro" id="IPR007829">
    <property type="entry name" value="TM2"/>
</dbReference>
<reference evidence="8 9" key="1">
    <citation type="journal article" date="2020" name="Nature">
        <title>Isolation of an archaeon at the prokaryote-eukaryote interface.</title>
        <authorList>
            <person name="Imachi H."/>
            <person name="Nobu M.K."/>
            <person name="Nakahara N."/>
            <person name="Morono Y."/>
            <person name="Ogawara M."/>
            <person name="Takaki Y."/>
            <person name="Takano Y."/>
            <person name="Uematsu K."/>
            <person name="Ikuta T."/>
            <person name="Ito M."/>
            <person name="Matsui Y."/>
            <person name="Miyazaki M."/>
            <person name="Murata K."/>
            <person name="Saito Y."/>
            <person name="Sakai S."/>
            <person name="Song C."/>
            <person name="Tasumi E."/>
            <person name="Yamanaka Y."/>
            <person name="Yamaguchi T."/>
            <person name="Kamagata Y."/>
            <person name="Tamaki H."/>
            <person name="Takai K."/>
        </authorList>
    </citation>
    <scope>NUCLEOTIDE SEQUENCE [LARGE SCALE GENOMIC DNA]</scope>
    <source>
        <strain evidence="8 9">MK-D1</strain>
    </source>
</reference>
<dbReference type="Proteomes" id="UP000321408">
    <property type="component" value="Chromosome"/>
</dbReference>
<evidence type="ECO:0000313" key="8">
    <source>
        <dbReference type="EMBL" id="QEE17195.1"/>
    </source>
</evidence>
<feature type="transmembrane region" description="Helical" evidence="6">
    <location>
        <begin position="46"/>
        <end position="67"/>
    </location>
</feature>
<feature type="transmembrane region" description="Helical" evidence="6">
    <location>
        <begin position="280"/>
        <end position="304"/>
    </location>
</feature>
<evidence type="ECO:0000256" key="1">
    <source>
        <dbReference type="ARBA" id="ARBA00004141"/>
    </source>
</evidence>
<organism evidence="8 9">
    <name type="scientific">Promethearchaeum syntrophicum</name>
    <dbReference type="NCBI Taxonomy" id="2594042"/>
    <lineage>
        <taxon>Archaea</taxon>
        <taxon>Promethearchaeati</taxon>
        <taxon>Promethearchaeota</taxon>
        <taxon>Promethearchaeia</taxon>
        <taxon>Promethearchaeales</taxon>
        <taxon>Promethearchaeaceae</taxon>
        <taxon>Promethearchaeum</taxon>
    </lineage>
</organism>
<evidence type="ECO:0000256" key="4">
    <source>
        <dbReference type="ARBA" id="ARBA00023136"/>
    </source>
</evidence>
<keyword evidence="4 6" id="KW-0472">Membrane</keyword>
<reference evidence="8 9" key="2">
    <citation type="journal article" date="2024" name="Int. J. Syst. Evol. Microbiol.">
        <title>Promethearchaeum syntrophicum gen. nov., sp. nov., an anaerobic, obligately syntrophic archaeon, the first isolate of the lineage 'Asgard' archaea, and proposal of the new archaeal phylum Promethearchaeota phyl. nov. and kingdom Promethearchaeati regn. nov.</title>
        <authorList>
            <person name="Imachi H."/>
            <person name="Nobu M.K."/>
            <person name="Kato S."/>
            <person name="Takaki Y."/>
            <person name="Miyazaki M."/>
            <person name="Miyata M."/>
            <person name="Ogawara M."/>
            <person name="Saito Y."/>
            <person name="Sakai S."/>
            <person name="Tahara Y.O."/>
            <person name="Takano Y."/>
            <person name="Tasumi E."/>
            <person name="Uematsu K."/>
            <person name="Yoshimura T."/>
            <person name="Itoh T."/>
            <person name="Ohkuma M."/>
            <person name="Takai K."/>
        </authorList>
    </citation>
    <scope>NUCLEOTIDE SEQUENCE [LARGE SCALE GENOMIC DNA]</scope>
    <source>
        <strain evidence="8 9">MK-D1</strain>
    </source>
</reference>
<protein>
    <submittedName>
        <fullName evidence="8">TM2 domain-containing protein</fullName>
    </submittedName>
</protein>